<dbReference type="InterPro" id="IPR013106">
    <property type="entry name" value="Ig_V-set"/>
</dbReference>
<reference evidence="7" key="1">
    <citation type="submission" date="2025-08" db="UniProtKB">
        <authorList>
            <consortium name="Ensembl"/>
        </authorList>
    </citation>
    <scope>IDENTIFICATION</scope>
</reference>
<dbReference type="SMART" id="SM00409">
    <property type="entry name" value="IG"/>
    <property type="match status" value="1"/>
</dbReference>
<dbReference type="GO" id="GO:0042101">
    <property type="term" value="C:T cell receptor complex"/>
    <property type="evidence" value="ECO:0007669"/>
    <property type="project" value="UniProtKB-KW"/>
</dbReference>
<dbReference type="GO" id="GO:0002250">
    <property type="term" value="P:adaptive immune response"/>
    <property type="evidence" value="ECO:0007669"/>
    <property type="project" value="UniProtKB-KW"/>
</dbReference>
<protein>
    <recommendedName>
        <fullName evidence="6">Ig-like domain-containing protein</fullName>
    </recommendedName>
</protein>
<evidence type="ECO:0000313" key="8">
    <source>
        <dbReference type="Proteomes" id="UP000694701"/>
    </source>
</evidence>
<evidence type="ECO:0000256" key="2">
    <source>
        <dbReference type="ARBA" id="ARBA00023130"/>
    </source>
</evidence>
<accession>A0A8C2F262</accession>
<organism evidence="7 8">
    <name type="scientific">Cyprinus carpio</name>
    <name type="common">Common carp</name>
    <dbReference type="NCBI Taxonomy" id="7962"/>
    <lineage>
        <taxon>Eukaryota</taxon>
        <taxon>Metazoa</taxon>
        <taxon>Chordata</taxon>
        <taxon>Craniata</taxon>
        <taxon>Vertebrata</taxon>
        <taxon>Euteleostomi</taxon>
        <taxon>Actinopterygii</taxon>
        <taxon>Neopterygii</taxon>
        <taxon>Teleostei</taxon>
        <taxon>Ostariophysi</taxon>
        <taxon>Cypriniformes</taxon>
        <taxon>Cyprinidae</taxon>
        <taxon>Cyprininae</taxon>
        <taxon>Cyprinus</taxon>
    </lineage>
</organism>
<dbReference type="AlphaFoldDB" id="A0A8C2F262"/>
<evidence type="ECO:0000256" key="3">
    <source>
        <dbReference type="ARBA" id="ARBA00023170"/>
    </source>
</evidence>
<dbReference type="InterPro" id="IPR007110">
    <property type="entry name" value="Ig-like_dom"/>
</dbReference>
<keyword evidence="2" id="KW-1064">Adaptive immunity</keyword>
<name>A0A8C2F262_CYPCA</name>
<sequence length="203" mass="23786">MFRWALISMCFMEHYEVSSGQDRVEQFYREMTTSEGDQVIVRCNYTTTDTNPYLFWYQQLPNKSPTFILNKFTFGDGNTEPDFKKRFSATLDSTSRTVPLMIKDVRVSDSAVYYCALRPTVTENTKTLLAEEHTKQENQICKLQIETLNLFLKTLIIFYKPMIKLIICTVKGTFHNVIATNIYEKNSIKICMAERNRVENFWG</sequence>
<keyword evidence="5" id="KW-0391">Immunity</keyword>
<keyword evidence="4" id="KW-0393">Immunoglobulin domain</keyword>
<evidence type="ECO:0000256" key="5">
    <source>
        <dbReference type="ARBA" id="ARBA00043266"/>
    </source>
</evidence>
<evidence type="ECO:0000256" key="1">
    <source>
        <dbReference type="ARBA" id="ARBA00022729"/>
    </source>
</evidence>
<feature type="domain" description="Ig-like" evidence="6">
    <location>
        <begin position="22"/>
        <end position="129"/>
    </location>
</feature>
<dbReference type="Proteomes" id="UP000694701">
    <property type="component" value="Unplaced"/>
</dbReference>
<keyword evidence="3" id="KW-0675">Receptor</keyword>
<dbReference type="PANTHER" id="PTHR19367:SF18">
    <property type="entry name" value="T CELL RECEPTOR ALPHA VARIABLE 16"/>
    <property type="match status" value="1"/>
</dbReference>
<dbReference type="Pfam" id="PF07686">
    <property type="entry name" value="V-set"/>
    <property type="match status" value="1"/>
</dbReference>
<dbReference type="SMART" id="SM00406">
    <property type="entry name" value="IGv"/>
    <property type="match status" value="1"/>
</dbReference>
<keyword evidence="5" id="KW-1279">T cell receptor</keyword>
<evidence type="ECO:0000259" key="6">
    <source>
        <dbReference type="PROSITE" id="PS50835"/>
    </source>
</evidence>
<evidence type="ECO:0000313" key="7">
    <source>
        <dbReference type="Ensembl" id="ENSCCRP00020049367.1"/>
    </source>
</evidence>
<dbReference type="InterPro" id="IPR003599">
    <property type="entry name" value="Ig_sub"/>
</dbReference>
<proteinExistence type="predicted"/>
<dbReference type="InterPro" id="IPR013783">
    <property type="entry name" value="Ig-like_fold"/>
</dbReference>
<dbReference type="SUPFAM" id="SSF48726">
    <property type="entry name" value="Immunoglobulin"/>
    <property type="match status" value="1"/>
</dbReference>
<dbReference type="Gene3D" id="2.60.40.10">
    <property type="entry name" value="Immunoglobulins"/>
    <property type="match status" value="1"/>
</dbReference>
<dbReference type="PANTHER" id="PTHR19367">
    <property type="entry name" value="T-CELL RECEPTOR ALPHA CHAIN V REGION"/>
    <property type="match status" value="1"/>
</dbReference>
<dbReference type="Ensembl" id="ENSCCRT00020053807.1">
    <property type="protein sequence ID" value="ENSCCRP00020049367.1"/>
    <property type="gene ID" value="ENSCCRG00020021960.1"/>
</dbReference>
<keyword evidence="1" id="KW-0732">Signal</keyword>
<dbReference type="InterPro" id="IPR051287">
    <property type="entry name" value="TCR_variable_region"/>
</dbReference>
<dbReference type="InterPro" id="IPR036179">
    <property type="entry name" value="Ig-like_dom_sf"/>
</dbReference>
<dbReference type="PROSITE" id="PS50835">
    <property type="entry name" value="IG_LIKE"/>
    <property type="match status" value="1"/>
</dbReference>
<evidence type="ECO:0000256" key="4">
    <source>
        <dbReference type="ARBA" id="ARBA00023319"/>
    </source>
</evidence>